<dbReference type="Gene3D" id="1.10.455.10">
    <property type="entry name" value="Ribosomal protein S7 domain"/>
    <property type="match status" value="1"/>
</dbReference>
<proteinExistence type="inferred from homology"/>
<dbReference type="Proteomes" id="UP000034163">
    <property type="component" value="Unassembled WGS sequence"/>
</dbReference>
<keyword evidence="2 6" id="KW-0699">rRNA-binding</keyword>
<dbReference type="AlphaFoldDB" id="A0A0G0WVV2"/>
<comment type="similarity">
    <text evidence="1 6 7">Belongs to the universal ribosomal protein uS7 family.</text>
</comment>
<evidence type="ECO:0000256" key="2">
    <source>
        <dbReference type="ARBA" id="ARBA00022730"/>
    </source>
</evidence>
<evidence type="ECO:0000313" key="10">
    <source>
        <dbReference type="Proteomes" id="UP000034163"/>
    </source>
</evidence>
<reference evidence="9 10" key="1">
    <citation type="journal article" date="2015" name="Nature">
        <title>rRNA introns, odd ribosomes, and small enigmatic genomes across a large radiation of phyla.</title>
        <authorList>
            <person name="Brown C.T."/>
            <person name="Hug L.A."/>
            <person name="Thomas B.C."/>
            <person name="Sharon I."/>
            <person name="Castelle C.J."/>
            <person name="Singh A."/>
            <person name="Wilkins M.J."/>
            <person name="Williams K.H."/>
            <person name="Banfield J.F."/>
        </authorList>
    </citation>
    <scope>NUCLEOTIDE SEQUENCE [LARGE SCALE GENOMIC DNA]</scope>
</reference>
<protein>
    <recommendedName>
        <fullName evidence="6">Small ribosomal subunit protein uS7</fullName>
    </recommendedName>
</protein>
<dbReference type="GO" id="GO:0000049">
    <property type="term" value="F:tRNA binding"/>
    <property type="evidence" value="ECO:0007669"/>
    <property type="project" value="UniProtKB-UniRule"/>
</dbReference>
<dbReference type="GO" id="GO:0006412">
    <property type="term" value="P:translation"/>
    <property type="evidence" value="ECO:0007669"/>
    <property type="project" value="UniProtKB-UniRule"/>
</dbReference>
<keyword evidence="3 6" id="KW-0694">RNA-binding</keyword>
<dbReference type="SUPFAM" id="SSF47973">
    <property type="entry name" value="Ribosomal protein S7"/>
    <property type="match status" value="1"/>
</dbReference>
<evidence type="ECO:0000256" key="4">
    <source>
        <dbReference type="ARBA" id="ARBA00022980"/>
    </source>
</evidence>
<dbReference type="PIRSF" id="PIRSF002122">
    <property type="entry name" value="RPS7p_RPS7a_RPS5e_RPS7o"/>
    <property type="match status" value="1"/>
</dbReference>
<comment type="caution">
    <text evidence="9">The sequence shown here is derived from an EMBL/GenBank/DDBJ whole genome shotgun (WGS) entry which is preliminary data.</text>
</comment>
<evidence type="ECO:0000256" key="7">
    <source>
        <dbReference type="RuleBase" id="RU003619"/>
    </source>
</evidence>
<dbReference type="Pfam" id="PF00177">
    <property type="entry name" value="Ribosomal_S7"/>
    <property type="match status" value="1"/>
</dbReference>
<evidence type="ECO:0000256" key="6">
    <source>
        <dbReference type="HAMAP-Rule" id="MF_00480"/>
    </source>
</evidence>
<dbReference type="NCBIfam" id="TIGR01029">
    <property type="entry name" value="rpsG_bact"/>
    <property type="match status" value="1"/>
</dbReference>
<dbReference type="InterPro" id="IPR020606">
    <property type="entry name" value="Ribosomal_uS7_CS"/>
</dbReference>
<evidence type="ECO:0000313" key="9">
    <source>
        <dbReference type="EMBL" id="KKS16855.1"/>
    </source>
</evidence>
<dbReference type="PANTHER" id="PTHR11205">
    <property type="entry name" value="RIBOSOMAL PROTEIN S7"/>
    <property type="match status" value="1"/>
</dbReference>
<sequence length="155" mass="17602">MRSGRAKKRVTETDLIHKSKVVSRMTNVLMLKGKKSLARKVLYGAIGRLAEDRREGLQMFEQAVKNVMPVQEVRSRRVGGATYQVPMPVKHERAEALALRWIVGAARSKKGKPMEEKLFEEIKNAQEGTGNAVRKRDETHKMAEANRAFAHFGRF</sequence>
<dbReference type="InterPro" id="IPR023798">
    <property type="entry name" value="Ribosomal_uS7_dom"/>
</dbReference>
<keyword evidence="5 6" id="KW-0687">Ribonucleoprotein</keyword>
<dbReference type="PROSITE" id="PS00052">
    <property type="entry name" value="RIBOSOMAL_S7"/>
    <property type="match status" value="1"/>
</dbReference>
<dbReference type="HAMAP" id="MF_00480_B">
    <property type="entry name" value="Ribosomal_uS7_B"/>
    <property type="match status" value="1"/>
</dbReference>
<dbReference type="EMBL" id="LCBS01000011">
    <property type="protein sequence ID" value="KKS16855.1"/>
    <property type="molecule type" value="Genomic_DNA"/>
</dbReference>
<name>A0A0G0WVV2_UNCKA</name>
<dbReference type="InterPro" id="IPR036823">
    <property type="entry name" value="Ribosomal_uS7_dom_sf"/>
</dbReference>
<dbReference type="CDD" id="cd14869">
    <property type="entry name" value="uS7_Bacteria"/>
    <property type="match status" value="1"/>
</dbReference>
<dbReference type="GO" id="GO:0015935">
    <property type="term" value="C:small ribosomal subunit"/>
    <property type="evidence" value="ECO:0007669"/>
    <property type="project" value="InterPro"/>
</dbReference>
<evidence type="ECO:0000259" key="8">
    <source>
        <dbReference type="Pfam" id="PF00177"/>
    </source>
</evidence>
<dbReference type="InterPro" id="IPR005717">
    <property type="entry name" value="Ribosomal_uS7_bac/org-type"/>
</dbReference>
<keyword evidence="4 6" id="KW-0689">Ribosomal protein</keyword>
<dbReference type="PATRIC" id="fig|1619112.3.peg.498"/>
<accession>A0A0G0WVV2</accession>
<comment type="subunit">
    <text evidence="6">Part of the 30S ribosomal subunit. Contacts proteins S9 and S11.</text>
</comment>
<organism evidence="9 10">
    <name type="scientific">candidate division WWE3 bacterium GW2011_GWB1_41_6</name>
    <dbReference type="NCBI Taxonomy" id="1619112"/>
    <lineage>
        <taxon>Bacteria</taxon>
        <taxon>Katanobacteria</taxon>
    </lineage>
</organism>
<dbReference type="GO" id="GO:0003735">
    <property type="term" value="F:structural constituent of ribosome"/>
    <property type="evidence" value="ECO:0007669"/>
    <property type="project" value="InterPro"/>
</dbReference>
<feature type="domain" description="Small ribosomal subunit protein uS7" evidence="8">
    <location>
        <begin position="1"/>
        <end position="147"/>
    </location>
</feature>
<evidence type="ECO:0000256" key="1">
    <source>
        <dbReference type="ARBA" id="ARBA00007151"/>
    </source>
</evidence>
<evidence type="ECO:0000256" key="5">
    <source>
        <dbReference type="ARBA" id="ARBA00023274"/>
    </source>
</evidence>
<evidence type="ECO:0000256" key="3">
    <source>
        <dbReference type="ARBA" id="ARBA00022884"/>
    </source>
</evidence>
<gene>
    <name evidence="6" type="primary">rpsG</name>
    <name evidence="9" type="ORF">UU72_C0011G0005</name>
</gene>
<comment type="function">
    <text evidence="6">One of the primary rRNA binding proteins, it binds directly to 16S rRNA where it nucleates assembly of the head domain of the 30S subunit. Is located at the subunit interface close to the decoding center, probably blocks exit of the E-site tRNA.</text>
</comment>
<dbReference type="GO" id="GO:0019843">
    <property type="term" value="F:rRNA binding"/>
    <property type="evidence" value="ECO:0007669"/>
    <property type="project" value="UniProtKB-UniRule"/>
</dbReference>
<keyword evidence="6" id="KW-0820">tRNA-binding</keyword>
<dbReference type="InterPro" id="IPR000235">
    <property type="entry name" value="Ribosomal_uS7"/>
</dbReference>